<name>A0A0G4EN27_VITBC</name>
<dbReference type="InParanoid" id="A0A0G4EN27"/>
<dbReference type="VEuPathDB" id="CryptoDB:Vbra_12520"/>
<protein>
    <submittedName>
        <fullName evidence="1">Uncharacterized protein</fullName>
    </submittedName>
</protein>
<sequence length="109" mass="11822">MRSSSPWRPSGEDCYTDASFLDRTNEISRLQTARTHSNNGVSGHLSLVQQNVQQDKSMMEASSKMSQASSTMAANALQAINNIHQQLATKESCSVCGISKSDLEPTSIT</sequence>
<dbReference type="AlphaFoldDB" id="A0A0G4EN27"/>
<evidence type="ECO:0000313" key="2">
    <source>
        <dbReference type="Proteomes" id="UP000041254"/>
    </source>
</evidence>
<organism evidence="1 2">
    <name type="scientific">Vitrella brassicaformis (strain CCMP3155)</name>
    <dbReference type="NCBI Taxonomy" id="1169540"/>
    <lineage>
        <taxon>Eukaryota</taxon>
        <taxon>Sar</taxon>
        <taxon>Alveolata</taxon>
        <taxon>Colpodellida</taxon>
        <taxon>Vitrellaceae</taxon>
        <taxon>Vitrella</taxon>
    </lineage>
</organism>
<reference evidence="1 2" key="1">
    <citation type="submission" date="2014-11" db="EMBL/GenBank/DDBJ databases">
        <authorList>
            <person name="Zhu J."/>
            <person name="Qi W."/>
            <person name="Song R."/>
        </authorList>
    </citation>
    <scope>NUCLEOTIDE SEQUENCE [LARGE SCALE GENOMIC DNA]</scope>
</reference>
<dbReference type="Proteomes" id="UP000041254">
    <property type="component" value="Unassembled WGS sequence"/>
</dbReference>
<keyword evidence="2" id="KW-1185">Reference proteome</keyword>
<proteinExistence type="predicted"/>
<gene>
    <name evidence="1" type="ORF">Vbra_12520</name>
</gene>
<accession>A0A0G4EN27</accession>
<dbReference type="EMBL" id="CDMY01000276">
    <property type="protein sequence ID" value="CEL99237.1"/>
    <property type="molecule type" value="Genomic_DNA"/>
</dbReference>
<dbReference type="PhylomeDB" id="A0A0G4EN27"/>
<evidence type="ECO:0000313" key="1">
    <source>
        <dbReference type="EMBL" id="CEL99237.1"/>
    </source>
</evidence>